<sequence>MRLYATALLAATCTAKLRSWQENWGWKIASGSRFTIDQGSYVVDGASGCRGTGVPGMVEFCVDWPKKRGHFRFDGQRRRCLVQKSGKYWLSGGHTCQEWVMEEAPCRW</sequence>
<proteinExistence type="predicted"/>
<evidence type="ECO:0000313" key="1">
    <source>
        <dbReference type="EMBL" id="KAF4512817.1"/>
    </source>
</evidence>
<evidence type="ECO:0000313" key="2">
    <source>
        <dbReference type="Proteomes" id="UP000557566"/>
    </source>
</evidence>
<protein>
    <submittedName>
        <fullName evidence="1">Uncharacterized protein</fullName>
    </submittedName>
</protein>
<organism evidence="1 2">
    <name type="scientific">Ophiocordyceps sinensis</name>
    <dbReference type="NCBI Taxonomy" id="72228"/>
    <lineage>
        <taxon>Eukaryota</taxon>
        <taxon>Fungi</taxon>
        <taxon>Dikarya</taxon>
        <taxon>Ascomycota</taxon>
        <taxon>Pezizomycotina</taxon>
        <taxon>Sordariomycetes</taxon>
        <taxon>Hypocreomycetidae</taxon>
        <taxon>Hypocreales</taxon>
        <taxon>Ophiocordycipitaceae</taxon>
        <taxon>Ophiocordyceps</taxon>
    </lineage>
</organism>
<accession>A0A8H4PYF6</accession>
<comment type="caution">
    <text evidence="1">The sequence shown here is derived from an EMBL/GenBank/DDBJ whole genome shotgun (WGS) entry which is preliminary data.</text>
</comment>
<keyword evidence="2" id="KW-1185">Reference proteome</keyword>
<dbReference type="Proteomes" id="UP000557566">
    <property type="component" value="Unassembled WGS sequence"/>
</dbReference>
<gene>
    <name evidence="1" type="ORF">G6O67_000155</name>
</gene>
<dbReference type="AlphaFoldDB" id="A0A8H4PYF6"/>
<dbReference type="OrthoDB" id="4860686at2759"/>
<dbReference type="EMBL" id="JAAVMX010000001">
    <property type="protein sequence ID" value="KAF4512817.1"/>
    <property type="molecule type" value="Genomic_DNA"/>
</dbReference>
<name>A0A8H4PYF6_9HYPO</name>
<reference evidence="1 2" key="1">
    <citation type="journal article" date="2020" name="Genome Biol. Evol.">
        <title>A new high-quality draft genome assembly of the Chinese cordyceps Ophiocordyceps sinensis.</title>
        <authorList>
            <person name="Shu R."/>
            <person name="Zhang J."/>
            <person name="Meng Q."/>
            <person name="Zhang H."/>
            <person name="Zhou G."/>
            <person name="Li M."/>
            <person name="Wu P."/>
            <person name="Zhao Y."/>
            <person name="Chen C."/>
            <person name="Qin Q."/>
        </authorList>
    </citation>
    <scope>NUCLEOTIDE SEQUENCE [LARGE SCALE GENOMIC DNA]</scope>
    <source>
        <strain evidence="1 2">IOZ07</strain>
    </source>
</reference>